<name>A0ABU7F2R2_9TELE</name>
<protein>
    <submittedName>
        <fullName evidence="1">Uncharacterized protein</fullName>
    </submittedName>
</protein>
<proteinExistence type="predicted"/>
<comment type="caution">
    <text evidence="1">The sequence shown here is derived from an EMBL/GenBank/DDBJ whole genome shotgun (WGS) entry which is preliminary data.</text>
</comment>
<organism evidence="1 2">
    <name type="scientific">Characodon lateralis</name>
    <dbReference type="NCBI Taxonomy" id="208331"/>
    <lineage>
        <taxon>Eukaryota</taxon>
        <taxon>Metazoa</taxon>
        <taxon>Chordata</taxon>
        <taxon>Craniata</taxon>
        <taxon>Vertebrata</taxon>
        <taxon>Euteleostomi</taxon>
        <taxon>Actinopterygii</taxon>
        <taxon>Neopterygii</taxon>
        <taxon>Teleostei</taxon>
        <taxon>Neoteleostei</taxon>
        <taxon>Acanthomorphata</taxon>
        <taxon>Ovalentaria</taxon>
        <taxon>Atherinomorphae</taxon>
        <taxon>Cyprinodontiformes</taxon>
        <taxon>Goodeidae</taxon>
        <taxon>Characodon</taxon>
    </lineage>
</organism>
<dbReference type="Proteomes" id="UP001352852">
    <property type="component" value="Unassembled WGS sequence"/>
</dbReference>
<accession>A0ABU7F2R2</accession>
<keyword evidence="2" id="KW-1185">Reference proteome</keyword>
<sequence>MHLIQTFCLENFFFHGLEVNLEALGSPNVCCTLTEMKLKFAGASGGLADVIIWDMRLLPRPASHLSGTKTLVSGFKQVPGSFRKTTRCTFNLCGEHTVSFNCLVVLTVSKSKTRTCCR</sequence>
<reference evidence="1 2" key="1">
    <citation type="submission" date="2021-06" db="EMBL/GenBank/DDBJ databases">
        <authorList>
            <person name="Palmer J.M."/>
        </authorList>
    </citation>
    <scope>NUCLEOTIDE SEQUENCE [LARGE SCALE GENOMIC DNA]</scope>
    <source>
        <strain evidence="1 2">CL_MEX2019</strain>
        <tissue evidence="1">Muscle</tissue>
    </source>
</reference>
<gene>
    <name evidence="1" type="ORF">CHARACLAT_011985</name>
</gene>
<evidence type="ECO:0000313" key="2">
    <source>
        <dbReference type="Proteomes" id="UP001352852"/>
    </source>
</evidence>
<evidence type="ECO:0000313" key="1">
    <source>
        <dbReference type="EMBL" id="MED6293584.1"/>
    </source>
</evidence>
<dbReference type="EMBL" id="JAHUTJ010074594">
    <property type="protein sequence ID" value="MED6293584.1"/>
    <property type="molecule type" value="Genomic_DNA"/>
</dbReference>